<accession>A0A1R2AZI6</accession>
<dbReference type="EMBL" id="MPUH01001157">
    <property type="protein sequence ID" value="OMJ69790.1"/>
    <property type="molecule type" value="Genomic_DNA"/>
</dbReference>
<gene>
    <name evidence="3" type="ORF">SteCoe_32389</name>
</gene>
<keyword evidence="4" id="KW-1185">Reference proteome</keyword>
<organism evidence="3 4">
    <name type="scientific">Stentor coeruleus</name>
    <dbReference type="NCBI Taxonomy" id="5963"/>
    <lineage>
        <taxon>Eukaryota</taxon>
        <taxon>Sar</taxon>
        <taxon>Alveolata</taxon>
        <taxon>Ciliophora</taxon>
        <taxon>Postciliodesmatophora</taxon>
        <taxon>Heterotrichea</taxon>
        <taxon>Heterotrichida</taxon>
        <taxon>Stentoridae</taxon>
        <taxon>Stentor</taxon>
    </lineage>
</organism>
<proteinExistence type="predicted"/>
<evidence type="ECO:0000313" key="3">
    <source>
        <dbReference type="EMBL" id="OMJ69790.1"/>
    </source>
</evidence>
<feature type="compositionally biased region" description="Basic and acidic residues" evidence="2">
    <location>
        <begin position="353"/>
        <end position="369"/>
    </location>
</feature>
<keyword evidence="1" id="KW-0175">Coiled coil</keyword>
<dbReference type="AlphaFoldDB" id="A0A1R2AZI6"/>
<dbReference type="Proteomes" id="UP000187209">
    <property type="component" value="Unassembled WGS sequence"/>
</dbReference>
<evidence type="ECO:0000256" key="2">
    <source>
        <dbReference type="SAM" id="MobiDB-lite"/>
    </source>
</evidence>
<evidence type="ECO:0000313" key="4">
    <source>
        <dbReference type="Proteomes" id="UP000187209"/>
    </source>
</evidence>
<name>A0A1R2AZI6_9CILI</name>
<sequence>MDDPFLLKQQIEFLQLELDDAKCREIQMKSMYESMLKSFSNPSESSTSSEDLKVLKENHSQELKILETKQRQIIQTYERKIDDLSHTNTNLEENLKRIQARNEENQNQLKFEILKVQEEKNRLQSQLKEKENAENTIEKLNTEIGKLKQMIDQQKFNYDEELLQLRENCNKNLEDLRRIYDSEKVGLQKIIDDQYGKIVKLSQGYLSEELEEMFNTTGNKLDELQNSQSLAIEACKNLKSYLSNPESFSLETMAQYSAFVKLIKNLEKNEQKLKEGIRQKDLQIQSFCKQEGILNGVIFERDAEIIKLKKTIGDLRVEAEGTSKPPVHTPNSKHGRSRTAFQPAENSPGLQPRELDSQECDQKSRKSEKNSPGMVECEICKYYISTTKLVDHLVSCRIEYELRSPSNFSNLSAYEQRYSLEKTENLEKQLGELKIALGKLKNQRDRARVVGEHLLLHLKNVKLELAVSEERACELQLELKQEIKILIKKILMIRSRYPMPLDAISEIDRMVNKASRFFGGKMHFNDED</sequence>
<reference evidence="3 4" key="1">
    <citation type="submission" date="2016-11" db="EMBL/GenBank/DDBJ databases">
        <title>The macronuclear genome of Stentor coeruleus: a giant cell with tiny introns.</title>
        <authorList>
            <person name="Slabodnick M."/>
            <person name="Ruby J.G."/>
            <person name="Reiff S.B."/>
            <person name="Swart E.C."/>
            <person name="Gosai S."/>
            <person name="Prabakaran S."/>
            <person name="Witkowska E."/>
            <person name="Larue G.E."/>
            <person name="Fisher S."/>
            <person name="Freeman R.M."/>
            <person name="Gunawardena J."/>
            <person name="Chu W."/>
            <person name="Stover N.A."/>
            <person name="Gregory B.D."/>
            <person name="Nowacki M."/>
            <person name="Derisi J."/>
            <person name="Roy S.W."/>
            <person name="Marshall W.F."/>
            <person name="Sood P."/>
        </authorList>
    </citation>
    <scope>NUCLEOTIDE SEQUENCE [LARGE SCALE GENOMIC DNA]</scope>
    <source>
        <strain evidence="3">WM001</strain>
    </source>
</reference>
<evidence type="ECO:0000256" key="1">
    <source>
        <dbReference type="SAM" id="Coils"/>
    </source>
</evidence>
<feature type="region of interest" description="Disordered" evidence="2">
    <location>
        <begin position="319"/>
        <end position="370"/>
    </location>
</feature>
<comment type="caution">
    <text evidence="3">The sequence shown here is derived from an EMBL/GenBank/DDBJ whole genome shotgun (WGS) entry which is preliminary data.</text>
</comment>
<feature type="coiled-coil region" evidence="1">
    <location>
        <begin position="49"/>
        <end position="157"/>
    </location>
</feature>
<protein>
    <submittedName>
        <fullName evidence="3">Uncharacterized protein</fullName>
    </submittedName>
</protein>